<feature type="region of interest" description="Disordered" evidence="1">
    <location>
        <begin position="175"/>
        <end position="226"/>
    </location>
</feature>
<feature type="compositionally biased region" description="Basic and acidic residues" evidence="1">
    <location>
        <begin position="207"/>
        <end position="222"/>
    </location>
</feature>
<protein>
    <submittedName>
        <fullName evidence="2">Uncharacterized protein</fullName>
    </submittedName>
</protein>
<keyword evidence="3" id="KW-1185">Reference proteome</keyword>
<evidence type="ECO:0000313" key="3">
    <source>
        <dbReference type="Proteomes" id="UP000092583"/>
    </source>
</evidence>
<accession>A0A1B9II76</accession>
<organism evidence="2 3">
    <name type="scientific">Kwoniella mangroviensis CBS 10435</name>
    <dbReference type="NCBI Taxonomy" id="1331196"/>
    <lineage>
        <taxon>Eukaryota</taxon>
        <taxon>Fungi</taxon>
        <taxon>Dikarya</taxon>
        <taxon>Basidiomycota</taxon>
        <taxon>Agaricomycotina</taxon>
        <taxon>Tremellomycetes</taxon>
        <taxon>Tremellales</taxon>
        <taxon>Cryptococcaceae</taxon>
        <taxon>Kwoniella</taxon>
    </lineage>
</organism>
<proteinExistence type="predicted"/>
<dbReference type="OrthoDB" id="2576496at2759"/>
<evidence type="ECO:0000256" key="1">
    <source>
        <dbReference type="SAM" id="MobiDB-lite"/>
    </source>
</evidence>
<feature type="compositionally biased region" description="Low complexity" evidence="1">
    <location>
        <begin position="182"/>
        <end position="203"/>
    </location>
</feature>
<sequence length="250" mass="27627">MLLTIGSLNLDCLFEGPSFPSLMAHISRRHPKATPDDFIPGLIHYRPSLPPLSLLPQLPSLTQPHKYHAFEPILPFKGGVGNRNRKMVQRFCFKGRYPRVEAYEDKRGAGAAIQAIIENSKRLKYLPPNSAVGIKVEGGREDEEEEEPGTARTFVHLVDVIGSAKLASEQAKKEFGDDVEYSSMSGSSTSSSRSSPSIISSGSCNKAEYDTERDRVNPEMKVKGSQRLRLKIVRRDSGSSLGDSLYSEEC</sequence>
<gene>
    <name evidence="2" type="ORF">L486_06861</name>
</gene>
<dbReference type="Proteomes" id="UP000092583">
    <property type="component" value="Unassembled WGS sequence"/>
</dbReference>
<dbReference type="AlphaFoldDB" id="A0A1B9II76"/>
<evidence type="ECO:0000313" key="2">
    <source>
        <dbReference type="EMBL" id="OCF55378.1"/>
    </source>
</evidence>
<reference evidence="3" key="2">
    <citation type="submission" date="2013-12" db="EMBL/GenBank/DDBJ databases">
        <title>Evolution of pathogenesis and genome organization in the Tremellales.</title>
        <authorList>
            <person name="Cuomo C."/>
            <person name="Litvintseva A."/>
            <person name="Heitman J."/>
            <person name="Chen Y."/>
            <person name="Sun S."/>
            <person name="Springer D."/>
            <person name="Dromer F."/>
            <person name="Young S."/>
            <person name="Zeng Q."/>
            <person name="Chapman S."/>
            <person name="Gujja S."/>
            <person name="Saif S."/>
            <person name="Birren B."/>
        </authorList>
    </citation>
    <scope>NUCLEOTIDE SEQUENCE [LARGE SCALE GENOMIC DNA]</scope>
    <source>
        <strain evidence="3">CBS 10435</strain>
    </source>
</reference>
<name>A0A1B9II76_9TREE</name>
<reference evidence="2 3" key="1">
    <citation type="submission" date="2013-07" db="EMBL/GenBank/DDBJ databases">
        <title>The Genome Sequence of Kwoniella mangroviensis CBS10435.</title>
        <authorList>
            <consortium name="The Broad Institute Genome Sequencing Platform"/>
            <person name="Cuomo C."/>
            <person name="Litvintseva A."/>
            <person name="Chen Y."/>
            <person name="Heitman J."/>
            <person name="Sun S."/>
            <person name="Springer D."/>
            <person name="Dromer F."/>
            <person name="Young S.K."/>
            <person name="Zeng Q."/>
            <person name="Gargeya S."/>
            <person name="Fitzgerald M."/>
            <person name="Abouelleil A."/>
            <person name="Alvarado L."/>
            <person name="Berlin A.M."/>
            <person name="Chapman S.B."/>
            <person name="Dewar J."/>
            <person name="Goldberg J."/>
            <person name="Griggs A."/>
            <person name="Gujja S."/>
            <person name="Hansen M."/>
            <person name="Howarth C."/>
            <person name="Imamovic A."/>
            <person name="Larimer J."/>
            <person name="McCowan C."/>
            <person name="Murphy C."/>
            <person name="Pearson M."/>
            <person name="Priest M."/>
            <person name="Roberts A."/>
            <person name="Saif S."/>
            <person name="Shea T."/>
            <person name="Sykes S."/>
            <person name="Wortman J."/>
            <person name="Nusbaum C."/>
            <person name="Birren B."/>
        </authorList>
    </citation>
    <scope>NUCLEOTIDE SEQUENCE [LARGE SCALE GENOMIC DNA]</scope>
    <source>
        <strain evidence="2 3">CBS 10435</strain>
    </source>
</reference>
<dbReference type="STRING" id="1331196.A0A1B9II76"/>
<dbReference type="EMBL" id="KI669466">
    <property type="protein sequence ID" value="OCF55378.1"/>
    <property type="molecule type" value="Genomic_DNA"/>
</dbReference>